<accession>A0A806THG9</accession>
<evidence type="ECO:0000313" key="1">
    <source>
        <dbReference type="EMBL" id="AKP77562.1"/>
    </source>
</evidence>
<evidence type="ECO:0000313" key="2">
    <source>
        <dbReference type="Proteomes" id="UP000036410"/>
    </source>
</evidence>
<sequence>MRKLRKRSFEELVQENKTQLLKDQSEIERIELEIEKRLEDRMLERAE</sequence>
<dbReference type="EMBL" id="CP010586">
    <property type="protein sequence ID" value="AKP77562.1"/>
    <property type="molecule type" value="Genomic_DNA"/>
</dbReference>
<dbReference type="InterPro" id="IPR025004">
    <property type="entry name" value="SenN/SenS"/>
</dbReference>
<dbReference type="AlphaFoldDB" id="A0A806THG9"/>
<dbReference type="RefSeq" id="WP_014459884.1">
    <property type="nucleotide sequence ID" value="NZ_CP010586.1"/>
</dbReference>
<protein>
    <recommendedName>
        <fullName evidence="3">FbpB family small basic protein</fullName>
    </recommendedName>
</protein>
<reference evidence="1 2" key="1">
    <citation type="submission" date="2015-01" db="EMBL/GenBank/DDBJ databases">
        <title>Genome sequence of bacillus megaterium Q3.</title>
        <authorList>
            <person name="Wang Y."/>
            <person name="Luo K."/>
            <person name="Bai L."/>
            <person name="Luo F."/>
        </authorList>
    </citation>
    <scope>NUCLEOTIDE SEQUENCE [LARGE SCALE GENOMIC DNA]</scope>
    <source>
        <strain evidence="1 2">Q3</strain>
    </source>
</reference>
<organism evidence="1 2">
    <name type="scientific">Priestia megaterium Q3</name>
    <dbReference type="NCBI Taxonomy" id="1452722"/>
    <lineage>
        <taxon>Bacteria</taxon>
        <taxon>Bacillati</taxon>
        <taxon>Bacillota</taxon>
        <taxon>Bacilli</taxon>
        <taxon>Bacillales</taxon>
        <taxon>Bacillaceae</taxon>
        <taxon>Priestia</taxon>
    </lineage>
</organism>
<dbReference type="GeneID" id="48013151"/>
<evidence type="ECO:0008006" key="3">
    <source>
        <dbReference type="Google" id="ProtNLM"/>
    </source>
</evidence>
<name>A0A806THG9_PRIMG</name>
<gene>
    <name evidence="1" type="ORF">AS52_02601</name>
</gene>
<dbReference type="Pfam" id="PF13040">
    <property type="entry name" value="Fur_reg_FbpB"/>
    <property type="match status" value="1"/>
</dbReference>
<proteinExistence type="predicted"/>
<dbReference type="Proteomes" id="UP000036410">
    <property type="component" value="Chromosome"/>
</dbReference>